<reference evidence="2" key="1">
    <citation type="journal article" date="2023" name="Nat. Plants">
        <title>Single-cell RNA sequencing provides a high-resolution roadmap for understanding the multicellular compartmentation of specialized metabolism.</title>
        <authorList>
            <person name="Sun S."/>
            <person name="Shen X."/>
            <person name="Li Y."/>
            <person name="Li Y."/>
            <person name="Wang S."/>
            <person name="Li R."/>
            <person name="Zhang H."/>
            <person name="Shen G."/>
            <person name="Guo B."/>
            <person name="Wei J."/>
            <person name="Xu J."/>
            <person name="St-Pierre B."/>
            <person name="Chen S."/>
            <person name="Sun C."/>
        </authorList>
    </citation>
    <scope>NUCLEOTIDE SEQUENCE [LARGE SCALE GENOMIC DNA]</scope>
</reference>
<dbReference type="EMBL" id="CM044705">
    <property type="protein sequence ID" value="KAI5662248.1"/>
    <property type="molecule type" value="Genomic_DNA"/>
</dbReference>
<keyword evidence="2" id="KW-1185">Reference proteome</keyword>
<comment type="caution">
    <text evidence="1">The sequence shown here is derived from an EMBL/GenBank/DDBJ whole genome shotgun (WGS) entry which is preliminary data.</text>
</comment>
<protein>
    <submittedName>
        <fullName evidence="1">Uncharacterized protein</fullName>
    </submittedName>
</protein>
<gene>
    <name evidence="1" type="ORF">M9H77_21571</name>
</gene>
<sequence>MKNTKNKNENGRQLSKNEENDATSIKEGGLPPMVGQLTRRGRLKRFHGGISGFIKRIERRAWSACRALWFKTTNNDAIVTVEKMEKGQEASPHINLLFVLHLPPPMTERTMDFCTKGNPNHGCPSMGGPMEQVDFGAREPTGK</sequence>
<evidence type="ECO:0000313" key="2">
    <source>
        <dbReference type="Proteomes" id="UP001060085"/>
    </source>
</evidence>
<name>A0ACC0AMQ4_CATRO</name>
<proteinExistence type="predicted"/>
<accession>A0ACC0AMQ4</accession>
<evidence type="ECO:0000313" key="1">
    <source>
        <dbReference type="EMBL" id="KAI5662248.1"/>
    </source>
</evidence>
<dbReference type="Proteomes" id="UP001060085">
    <property type="component" value="Linkage Group LG05"/>
</dbReference>
<organism evidence="1 2">
    <name type="scientific">Catharanthus roseus</name>
    <name type="common">Madagascar periwinkle</name>
    <name type="synonym">Vinca rosea</name>
    <dbReference type="NCBI Taxonomy" id="4058"/>
    <lineage>
        <taxon>Eukaryota</taxon>
        <taxon>Viridiplantae</taxon>
        <taxon>Streptophyta</taxon>
        <taxon>Embryophyta</taxon>
        <taxon>Tracheophyta</taxon>
        <taxon>Spermatophyta</taxon>
        <taxon>Magnoliopsida</taxon>
        <taxon>eudicotyledons</taxon>
        <taxon>Gunneridae</taxon>
        <taxon>Pentapetalae</taxon>
        <taxon>asterids</taxon>
        <taxon>lamiids</taxon>
        <taxon>Gentianales</taxon>
        <taxon>Apocynaceae</taxon>
        <taxon>Rauvolfioideae</taxon>
        <taxon>Vinceae</taxon>
        <taxon>Catharanthinae</taxon>
        <taxon>Catharanthus</taxon>
    </lineage>
</organism>